<sequence>MRVIDLNVDLGEGCANDVELLDYATSINVACGWHAGDATTMMRISAAALEKSIRIGAHPSYPDRENFGRKSLKLPACDIYAGVLYQIGSLNGIVKAIGGKLSHVKPHGALYNDAERDSETAEAIVVAVRDSDPTMEIYGLAGGQLVRIARRYGLAARDEAFADRSYSSSGHLIPRGAPSAMIDDIGEAASRVEEMAVNGRVAADDGRWVEIPVETICLHGDGPHAVTFAKRIKSVLDSLGACSRSPARSINHQRKL</sequence>
<evidence type="ECO:0000313" key="1">
    <source>
        <dbReference type="EMBL" id="KWK75904.1"/>
    </source>
</evidence>
<comment type="caution">
    <text evidence="1">The sequence shown here is derived from an EMBL/GenBank/DDBJ whole genome shotgun (WGS) entry which is preliminary data.</text>
</comment>
<dbReference type="GO" id="GO:0005975">
    <property type="term" value="P:carbohydrate metabolic process"/>
    <property type="evidence" value="ECO:0007669"/>
    <property type="project" value="InterPro"/>
</dbReference>
<dbReference type="PANTHER" id="PTHR30292">
    <property type="entry name" value="UNCHARACTERIZED PROTEIN YBGL-RELATED"/>
    <property type="match status" value="1"/>
</dbReference>
<evidence type="ECO:0008006" key="3">
    <source>
        <dbReference type="Google" id="ProtNLM"/>
    </source>
</evidence>
<dbReference type="InterPro" id="IPR011330">
    <property type="entry name" value="Glyco_hydro/deAcase_b/a-brl"/>
</dbReference>
<gene>
    <name evidence="1" type="ORF">WM16_13380</name>
</gene>
<dbReference type="NCBIfam" id="NF003814">
    <property type="entry name" value="PRK05406.1-3"/>
    <property type="match status" value="1"/>
</dbReference>
<dbReference type="NCBIfam" id="NF003816">
    <property type="entry name" value="PRK05406.1-5"/>
    <property type="match status" value="1"/>
</dbReference>
<accession>A0A108CK74</accession>
<evidence type="ECO:0000313" key="2">
    <source>
        <dbReference type="Proteomes" id="UP000065504"/>
    </source>
</evidence>
<dbReference type="EMBL" id="LPLU01000081">
    <property type="protein sequence ID" value="KWK75904.1"/>
    <property type="molecule type" value="Genomic_DNA"/>
</dbReference>
<dbReference type="InterPro" id="IPR005501">
    <property type="entry name" value="LamB/YcsF/PxpA-like"/>
</dbReference>
<dbReference type="RefSeq" id="WP_060234689.1">
    <property type="nucleotide sequence ID" value="NZ_LPLU01000081.1"/>
</dbReference>
<name>A0A108CK74_9BURK</name>
<reference evidence="1 2" key="1">
    <citation type="submission" date="2015-11" db="EMBL/GenBank/DDBJ databases">
        <title>Expanding the genomic diversity of Burkholderia species for the development of highly accurate diagnostics.</title>
        <authorList>
            <person name="Sahl J."/>
            <person name="Keim P."/>
            <person name="Wagner D."/>
        </authorList>
    </citation>
    <scope>NUCLEOTIDE SEQUENCE [LARGE SCALE GENOMIC DNA]</scope>
    <source>
        <strain evidence="1 2">MSMB782WGS</strain>
    </source>
</reference>
<dbReference type="AlphaFoldDB" id="A0A108CK74"/>
<dbReference type="Proteomes" id="UP000065504">
    <property type="component" value="Unassembled WGS sequence"/>
</dbReference>
<organism evidence="1 2">
    <name type="scientific">Burkholderia ubonensis</name>
    <dbReference type="NCBI Taxonomy" id="101571"/>
    <lineage>
        <taxon>Bacteria</taxon>
        <taxon>Pseudomonadati</taxon>
        <taxon>Pseudomonadota</taxon>
        <taxon>Betaproteobacteria</taxon>
        <taxon>Burkholderiales</taxon>
        <taxon>Burkholderiaceae</taxon>
        <taxon>Burkholderia</taxon>
        <taxon>Burkholderia cepacia complex</taxon>
    </lineage>
</organism>
<protein>
    <recommendedName>
        <fullName evidence="3">5-oxoprolinase subunit A</fullName>
    </recommendedName>
</protein>
<dbReference type="Pfam" id="PF03746">
    <property type="entry name" value="LamB_YcsF"/>
    <property type="match status" value="1"/>
</dbReference>
<dbReference type="SUPFAM" id="SSF88713">
    <property type="entry name" value="Glycoside hydrolase/deacetylase"/>
    <property type="match status" value="1"/>
</dbReference>
<proteinExistence type="predicted"/>
<dbReference type="PANTHER" id="PTHR30292:SF0">
    <property type="entry name" value="5-OXOPROLINASE SUBUNIT A"/>
    <property type="match status" value="1"/>
</dbReference>
<dbReference type="Gene3D" id="3.20.20.370">
    <property type="entry name" value="Glycoside hydrolase/deacetylase"/>
    <property type="match status" value="1"/>
</dbReference>